<proteinExistence type="predicted"/>
<accession>A0A164DY64</accession>
<name>A0A164DY64_9CRUS</name>
<evidence type="ECO:0000313" key="2">
    <source>
        <dbReference type="Proteomes" id="UP000076858"/>
    </source>
</evidence>
<protein>
    <submittedName>
        <fullName evidence="1">Uncharacterized protein</fullName>
    </submittedName>
</protein>
<feature type="non-terminal residue" evidence="1">
    <location>
        <position position="83"/>
    </location>
</feature>
<evidence type="ECO:0000313" key="1">
    <source>
        <dbReference type="EMBL" id="KZR96235.1"/>
    </source>
</evidence>
<sequence length="83" mass="9566">MSSAGLVLRLLTDLQWDPALPENSFKTKKNKKTPIFHMPHCHPMPHPMPQILNRKDRVSFGIESPQQIQQQAHIQVVAQNLYN</sequence>
<organism evidence="1 2">
    <name type="scientific">Daphnia magna</name>
    <dbReference type="NCBI Taxonomy" id="35525"/>
    <lineage>
        <taxon>Eukaryota</taxon>
        <taxon>Metazoa</taxon>
        <taxon>Ecdysozoa</taxon>
        <taxon>Arthropoda</taxon>
        <taxon>Crustacea</taxon>
        <taxon>Branchiopoda</taxon>
        <taxon>Diplostraca</taxon>
        <taxon>Cladocera</taxon>
        <taxon>Anomopoda</taxon>
        <taxon>Daphniidae</taxon>
        <taxon>Daphnia</taxon>
    </lineage>
</organism>
<dbReference type="EMBL" id="LRGB01025619">
    <property type="protein sequence ID" value="KZR96235.1"/>
    <property type="molecule type" value="Genomic_DNA"/>
</dbReference>
<gene>
    <name evidence="1" type="ORF">APZ42_009540</name>
</gene>
<dbReference type="AlphaFoldDB" id="A0A164DY64"/>
<keyword evidence="2" id="KW-1185">Reference proteome</keyword>
<reference evidence="1 2" key="1">
    <citation type="submission" date="2016-03" db="EMBL/GenBank/DDBJ databases">
        <title>EvidentialGene: Evidence-directed Construction of Genes on Genomes.</title>
        <authorList>
            <person name="Gilbert D.G."/>
            <person name="Choi J.-H."/>
            <person name="Mockaitis K."/>
            <person name="Colbourne J."/>
            <person name="Pfrender M."/>
        </authorList>
    </citation>
    <scope>NUCLEOTIDE SEQUENCE [LARGE SCALE GENOMIC DNA]</scope>
    <source>
        <strain evidence="1 2">Xinb3</strain>
        <tissue evidence="1">Complete organism</tissue>
    </source>
</reference>
<comment type="caution">
    <text evidence="1">The sequence shown here is derived from an EMBL/GenBank/DDBJ whole genome shotgun (WGS) entry which is preliminary data.</text>
</comment>
<dbReference type="Proteomes" id="UP000076858">
    <property type="component" value="Unassembled WGS sequence"/>
</dbReference>